<dbReference type="OrthoDB" id="343098at2759"/>
<proteinExistence type="predicted"/>
<organism evidence="1">
    <name type="scientific">Cryptosporidium canis</name>
    <dbReference type="NCBI Taxonomy" id="195482"/>
    <lineage>
        <taxon>Eukaryota</taxon>
        <taxon>Sar</taxon>
        <taxon>Alveolata</taxon>
        <taxon>Apicomplexa</taxon>
        <taxon>Conoidasida</taxon>
        <taxon>Coccidia</taxon>
        <taxon>Eucoccidiorida</taxon>
        <taxon>Eimeriorina</taxon>
        <taxon>Cryptosporidiidae</taxon>
        <taxon>Cryptosporidium</taxon>
    </lineage>
</organism>
<gene>
    <name evidence="1" type="ORF">OJ253_3748</name>
</gene>
<reference evidence="1" key="1">
    <citation type="submission" date="2022-10" db="EMBL/GenBank/DDBJ databases">
        <title>Adaptive evolution leads to modifications in subtelomeric GC content in a zoonotic Cryptosporidium species.</title>
        <authorList>
            <person name="Li J."/>
            <person name="Feng Y."/>
            <person name="Xiao L."/>
        </authorList>
    </citation>
    <scope>NUCLEOTIDE SEQUENCE</scope>
    <source>
        <strain evidence="1">33844</strain>
    </source>
</reference>
<comment type="caution">
    <text evidence="1">The sequence shown here is derived from an EMBL/GenBank/DDBJ whole genome shotgun (WGS) entry which is preliminary data.</text>
</comment>
<protein>
    <submittedName>
        <fullName evidence="1">Uncharacterized protein</fullName>
    </submittedName>
</protein>
<name>A0A9D5DDL9_9CRYT</name>
<dbReference type="Proteomes" id="UP001067231">
    <property type="component" value="Unassembled WGS sequence"/>
</dbReference>
<dbReference type="EMBL" id="JAPCXC010000162">
    <property type="protein sequence ID" value="KAJ1604306.1"/>
    <property type="molecule type" value="Genomic_DNA"/>
</dbReference>
<sequence>MGLFCVFLGPRGGAELVGDARLVLGAGPEMEQDSATPGQGSLGGRQASGSGIIGSLSSLPEVIKAFQDGPNADFSARCQDYWSDHLKYLISKYKSSGQEFQTPGPVIQMEEIIRYLSGTTTNDNNTMIRVRLKYALDPGSKRILGFDPVISCIPDVRVSRPSQDRIKLRDINHTFRRIFKAIKKFNTSQETTRDLTTKHIRHLDLLIHYDDCPVIWKSMPFHIYRNDTLHLEKCILNSKFSKKIQSILSNSTEIHQVLPQLTNAKHSSSSDQGLLETQDQPSNNLTSYLLLFSTSPTLLQGSHHDTSYSSSTLEPLLLSQNGLCLKDLITSSLIHANLPSRTACRIINEFVSQITLHTPLQGVSCFGTIQCHIPCFFEDNPIFPSILDKLRKNDPAKIFNHLHCICQFSPSGSPGLILSISSHENSWDLPSIPYPITLSTTRSGISRTTLSSSLEDTQTLTDLTSPVTFTTPSRISHKSSPIKSLSLTPTKYPATIGPSSWRKLHNVIPTSSAEKNPPPFRTGYLIPYPASSPSISLESDPGPTDSECSCSQRKQPMRLFSLHLPSTGTMIFQNTRSFHSQQFYDLPFKKNNLFFRFSNPADILIGVNSILENPHISSNISRIISNFAQYCLSDDGITQYFTTLLSELGQWDLLTHLDENTTHSQINSTEIPFLPKDNLQTIKSKVEACLRY</sequence>
<accession>A0A9D5DDL9</accession>
<evidence type="ECO:0000313" key="1">
    <source>
        <dbReference type="EMBL" id="KAJ1604306.1"/>
    </source>
</evidence>
<dbReference type="AlphaFoldDB" id="A0A9D5DDL9"/>